<sequence length="117" mass="13673">MKHFITLFYLFMVAYLLSICQNMKYVMSAPTHGNMENSGSRSRGFSRYYSRGVPYGPAKNTDTFLNEFNDDDDIFDLSKRQHSPNSDDYGHLRFGKRDEQFDDYGHMRFGRNGGDKK</sequence>
<feature type="signal peptide" evidence="6">
    <location>
        <begin position="1"/>
        <end position="28"/>
    </location>
</feature>
<evidence type="ECO:0000313" key="7">
    <source>
        <dbReference type="EMBL" id="CAG9767660.1"/>
    </source>
</evidence>
<dbReference type="PROSITE" id="PS00259">
    <property type="entry name" value="GASTRIN"/>
    <property type="match status" value="1"/>
</dbReference>
<dbReference type="InterPro" id="IPR013259">
    <property type="entry name" value="Sulfakinin"/>
</dbReference>
<reference evidence="7" key="1">
    <citation type="submission" date="2022-01" db="EMBL/GenBank/DDBJ databases">
        <authorList>
            <person name="King R."/>
        </authorList>
    </citation>
    <scope>NUCLEOTIDE SEQUENCE</scope>
</reference>
<evidence type="ECO:0000256" key="6">
    <source>
        <dbReference type="SAM" id="SignalP"/>
    </source>
</evidence>
<dbReference type="GO" id="GO:0007218">
    <property type="term" value="P:neuropeptide signaling pathway"/>
    <property type="evidence" value="ECO:0007669"/>
    <property type="project" value="UniProtKB-KW"/>
</dbReference>
<proteinExistence type="inferred from homology"/>
<organism evidence="7 8">
    <name type="scientific">Ceutorhynchus assimilis</name>
    <name type="common">cabbage seed weevil</name>
    <dbReference type="NCBI Taxonomy" id="467358"/>
    <lineage>
        <taxon>Eukaryota</taxon>
        <taxon>Metazoa</taxon>
        <taxon>Ecdysozoa</taxon>
        <taxon>Arthropoda</taxon>
        <taxon>Hexapoda</taxon>
        <taxon>Insecta</taxon>
        <taxon>Pterygota</taxon>
        <taxon>Neoptera</taxon>
        <taxon>Endopterygota</taxon>
        <taxon>Coleoptera</taxon>
        <taxon>Polyphaga</taxon>
        <taxon>Cucujiformia</taxon>
        <taxon>Curculionidae</taxon>
        <taxon>Ceutorhynchinae</taxon>
        <taxon>Ceutorhynchus</taxon>
    </lineage>
</organism>
<keyword evidence="4" id="KW-0027">Amidation</keyword>
<evidence type="ECO:0000256" key="4">
    <source>
        <dbReference type="ARBA" id="ARBA00022815"/>
    </source>
</evidence>
<comment type="subcellular location">
    <subcellularLocation>
        <location evidence="1">Secreted</location>
    </subcellularLocation>
</comment>
<dbReference type="Pfam" id="PF08257">
    <property type="entry name" value="Sulfakinin"/>
    <property type="match status" value="2"/>
</dbReference>
<evidence type="ECO:0000313" key="8">
    <source>
        <dbReference type="Proteomes" id="UP001152799"/>
    </source>
</evidence>
<evidence type="ECO:0000256" key="3">
    <source>
        <dbReference type="ARBA" id="ARBA00022525"/>
    </source>
</evidence>
<protein>
    <recommendedName>
        <fullName evidence="9">Sulfakinin</fullName>
    </recommendedName>
</protein>
<dbReference type="GO" id="GO:0005576">
    <property type="term" value="C:extracellular region"/>
    <property type="evidence" value="ECO:0007669"/>
    <property type="project" value="UniProtKB-SubCell"/>
</dbReference>
<keyword evidence="3" id="KW-0964">Secreted</keyword>
<dbReference type="EMBL" id="OU892280">
    <property type="protein sequence ID" value="CAG9767660.1"/>
    <property type="molecule type" value="Genomic_DNA"/>
</dbReference>
<dbReference type="Proteomes" id="UP001152799">
    <property type="component" value="Chromosome 4"/>
</dbReference>
<evidence type="ECO:0008006" key="9">
    <source>
        <dbReference type="Google" id="ProtNLM"/>
    </source>
</evidence>
<dbReference type="InterPro" id="IPR013152">
    <property type="entry name" value="Gastrin/cholecystokinin_CS"/>
</dbReference>
<name>A0A9N9MQ68_9CUCU</name>
<keyword evidence="6" id="KW-0732">Signal</keyword>
<gene>
    <name evidence="7" type="ORF">CEUTPL_LOCUS8219</name>
</gene>
<evidence type="ECO:0000256" key="5">
    <source>
        <dbReference type="ARBA" id="ARBA00023320"/>
    </source>
</evidence>
<accession>A0A9N9MQ68</accession>
<keyword evidence="5" id="KW-0527">Neuropeptide</keyword>
<feature type="chain" id="PRO_5040209139" description="Sulfakinin" evidence="6">
    <location>
        <begin position="29"/>
        <end position="117"/>
    </location>
</feature>
<dbReference type="AlphaFoldDB" id="A0A9N9MQ68"/>
<comment type="similarity">
    <text evidence="2">Belongs to the gastrin/cholecystokinin family.</text>
</comment>
<evidence type="ECO:0000256" key="2">
    <source>
        <dbReference type="ARBA" id="ARBA00006273"/>
    </source>
</evidence>
<dbReference type="OrthoDB" id="6360815at2759"/>
<evidence type="ECO:0000256" key="1">
    <source>
        <dbReference type="ARBA" id="ARBA00004613"/>
    </source>
</evidence>
<keyword evidence="8" id="KW-1185">Reference proteome</keyword>